<evidence type="ECO:0000256" key="1">
    <source>
        <dbReference type="SAM" id="Phobius"/>
    </source>
</evidence>
<reference evidence="2 3" key="1">
    <citation type="submission" date="2017-11" db="EMBL/GenBank/DDBJ databases">
        <title>Genome sequence and genome mining of multiple bioactive secondary metabolites from a deep sea-derived Bacillus siamensis SCSIO 05746.</title>
        <authorList>
            <person name="Pan H.-Q."/>
            <person name="Ju J.-H."/>
        </authorList>
    </citation>
    <scope>NUCLEOTIDE SEQUENCE [LARGE SCALE GENOMIC DNA]</scope>
    <source>
        <strain evidence="2 3">SCSIO 05746</strain>
    </source>
</reference>
<keyword evidence="1" id="KW-0472">Membrane</keyword>
<dbReference type="AlphaFoldDB" id="A0AAI8N011"/>
<keyword evidence="3" id="KW-1185">Reference proteome</keyword>
<keyword evidence="1" id="KW-0812">Transmembrane</keyword>
<gene>
    <name evidence="2" type="ORF">CWD84_09895</name>
</gene>
<sequence length="66" mass="7735">MPFLYKQTKARHQNNPAHHRHGQTFCFQGSIFILTNWFKGGHAVIGAFLIYICYMIPVMKIRPRCV</sequence>
<evidence type="ECO:0000313" key="2">
    <source>
        <dbReference type="EMBL" id="AUJ77096.1"/>
    </source>
</evidence>
<name>A0AAI8N011_9BACI</name>
<dbReference type="EMBL" id="CP025001">
    <property type="protein sequence ID" value="AUJ77096.1"/>
    <property type="molecule type" value="Genomic_DNA"/>
</dbReference>
<accession>A0AAI8N011</accession>
<keyword evidence="1" id="KW-1133">Transmembrane helix</keyword>
<organism evidence="2 3">
    <name type="scientific">Bacillus siamensis</name>
    <dbReference type="NCBI Taxonomy" id="659243"/>
    <lineage>
        <taxon>Bacteria</taxon>
        <taxon>Bacillati</taxon>
        <taxon>Bacillota</taxon>
        <taxon>Bacilli</taxon>
        <taxon>Bacillales</taxon>
        <taxon>Bacillaceae</taxon>
        <taxon>Bacillus</taxon>
        <taxon>Bacillus amyloliquefaciens group</taxon>
    </lineage>
</organism>
<dbReference type="Proteomes" id="UP000234366">
    <property type="component" value="Chromosome"/>
</dbReference>
<proteinExistence type="predicted"/>
<protein>
    <submittedName>
        <fullName evidence="2">Uncharacterized protein</fullName>
    </submittedName>
</protein>
<feature type="transmembrane region" description="Helical" evidence="1">
    <location>
        <begin position="40"/>
        <end position="59"/>
    </location>
</feature>
<dbReference type="KEGG" id="bsia:CWD84_09895"/>
<evidence type="ECO:0000313" key="3">
    <source>
        <dbReference type="Proteomes" id="UP000234366"/>
    </source>
</evidence>